<proteinExistence type="inferred from homology"/>
<dbReference type="GO" id="GO:0004725">
    <property type="term" value="F:protein tyrosine phosphatase activity"/>
    <property type="evidence" value="ECO:0007669"/>
    <property type="project" value="UniProtKB-EC"/>
</dbReference>
<evidence type="ECO:0000256" key="1">
    <source>
        <dbReference type="ARBA" id="ARBA00008601"/>
    </source>
</evidence>
<sequence length="134" mass="15438">MTELADGLFMGNQKHADDHDLLKRYRITHVVNCAGNSKLAITNPSYPFFKQQSKDNYNISAHFMRAIEFLDQSEKEGGRALVHCNLGVNRSGAIVAAFLMNRYKMNLLRTIDYLKRKRTVVLSNRGFRKQLVKF</sequence>
<evidence type="ECO:0000313" key="7">
    <source>
        <dbReference type="EMBL" id="ESN90405.1"/>
    </source>
</evidence>
<dbReference type="InterPro" id="IPR000387">
    <property type="entry name" value="Tyr_Pase_dom"/>
</dbReference>
<dbReference type="STRING" id="6412.T1G0A5"/>
<keyword evidence="9" id="KW-1185">Reference proteome</keyword>
<dbReference type="EnsemblMetazoa" id="HelroT70673">
    <property type="protein sequence ID" value="HelroP70673"/>
    <property type="gene ID" value="HelroG70673"/>
</dbReference>
<dbReference type="PROSITE" id="PS50054">
    <property type="entry name" value="TYR_PHOSPHATASE_DUAL"/>
    <property type="match status" value="1"/>
</dbReference>
<name>T1G0A5_HELRO</name>
<evidence type="ECO:0000313" key="8">
    <source>
        <dbReference type="EnsemblMetazoa" id="HelroP70673"/>
    </source>
</evidence>
<dbReference type="HOGENOM" id="CLU_027074_11_3_1"/>
<dbReference type="SMART" id="SM00195">
    <property type="entry name" value="DSPc"/>
    <property type="match status" value="1"/>
</dbReference>
<dbReference type="eggNOG" id="KOG1716">
    <property type="taxonomic scope" value="Eukaryota"/>
</dbReference>
<dbReference type="PANTHER" id="PTHR10159:SF529">
    <property type="entry name" value="TYROSINE-PROTEIN PHOSPHATASE DOMAIN-CONTAINING PROTEIN"/>
    <property type="match status" value="1"/>
</dbReference>
<gene>
    <name evidence="8" type="primary">20214503</name>
    <name evidence="7" type="ORF">HELRODRAFT_70673</name>
</gene>
<reference evidence="8" key="3">
    <citation type="submission" date="2015-06" db="UniProtKB">
        <authorList>
            <consortium name="EnsemblMetazoa"/>
        </authorList>
    </citation>
    <scope>IDENTIFICATION</scope>
</reference>
<dbReference type="Gene3D" id="3.90.190.10">
    <property type="entry name" value="Protein tyrosine phosphatase superfamily"/>
    <property type="match status" value="1"/>
</dbReference>
<dbReference type="PROSITE" id="PS00383">
    <property type="entry name" value="TYR_PHOSPHATASE_1"/>
    <property type="match status" value="1"/>
</dbReference>
<dbReference type="InterPro" id="IPR000340">
    <property type="entry name" value="Dual-sp_phosphatase_cat-dom"/>
</dbReference>
<dbReference type="RefSeq" id="XP_009031152.1">
    <property type="nucleotide sequence ID" value="XM_009032904.1"/>
</dbReference>
<dbReference type="CTD" id="20214503"/>
<dbReference type="PROSITE" id="PS50056">
    <property type="entry name" value="TYR_PHOSPHATASE_2"/>
    <property type="match status" value="1"/>
</dbReference>
<protein>
    <recommendedName>
        <fullName evidence="2">protein-tyrosine-phosphatase</fullName>
        <ecNumber evidence="2">3.1.3.48</ecNumber>
    </recommendedName>
</protein>
<dbReference type="GO" id="GO:0043409">
    <property type="term" value="P:negative regulation of MAPK cascade"/>
    <property type="evidence" value="ECO:0000318"/>
    <property type="project" value="GO_Central"/>
</dbReference>
<dbReference type="SUPFAM" id="SSF52799">
    <property type="entry name" value="(Phosphotyrosine protein) phosphatases II"/>
    <property type="match status" value="1"/>
</dbReference>
<dbReference type="InterPro" id="IPR016130">
    <property type="entry name" value="Tyr_Pase_AS"/>
</dbReference>
<reference evidence="9" key="1">
    <citation type="submission" date="2012-12" db="EMBL/GenBank/DDBJ databases">
        <authorList>
            <person name="Hellsten U."/>
            <person name="Grimwood J."/>
            <person name="Chapman J.A."/>
            <person name="Shapiro H."/>
            <person name="Aerts A."/>
            <person name="Otillar R.P."/>
            <person name="Terry A.Y."/>
            <person name="Boore J.L."/>
            <person name="Simakov O."/>
            <person name="Marletaz F."/>
            <person name="Cho S.-J."/>
            <person name="Edsinger-Gonzales E."/>
            <person name="Havlak P."/>
            <person name="Kuo D.-H."/>
            <person name="Larsson T."/>
            <person name="Lv J."/>
            <person name="Arendt D."/>
            <person name="Savage R."/>
            <person name="Osoegawa K."/>
            <person name="de Jong P."/>
            <person name="Lindberg D.R."/>
            <person name="Seaver E.C."/>
            <person name="Weisblat D.A."/>
            <person name="Putnam N.H."/>
            <person name="Grigoriev I.V."/>
            <person name="Rokhsar D.S."/>
        </authorList>
    </citation>
    <scope>NUCLEOTIDE SEQUENCE</scope>
</reference>
<evidence type="ECO:0000313" key="9">
    <source>
        <dbReference type="Proteomes" id="UP000015101"/>
    </source>
</evidence>
<dbReference type="InterPro" id="IPR029021">
    <property type="entry name" value="Prot-tyrosine_phosphatase-like"/>
</dbReference>
<dbReference type="CDD" id="cd14498">
    <property type="entry name" value="DSP"/>
    <property type="match status" value="1"/>
</dbReference>
<dbReference type="GO" id="GO:0007165">
    <property type="term" value="P:signal transduction"/>
    <property type="evidence" value="ECO:0000318"/>
    <property type="project" value="GO_Central"/>
</dbReference>
<accession>T1G0A5</accession>
<reference evidence="7 9" key="2">
    <citation type="journal article" date="2013" name="Nature">
        <title>Insights into bilaterian evolution from three spiralian genomes.</title>
        <authorList>
            <person name="Simakov O."/>
            <person name="Marletaz F."/>
            <person name="Cho S.J."/>
            <person name="Edsinger-Gonzales E."/>
            <person name="Havlak P."/>
            <person name="Hellsten U."/>
            <person name="Kuo D.H."/>
            <person name="Larsson T."/>
            <person name="Lv J."/>
            <person name="Arendt D."/>
            <person name="Savage R."/>
            <person name="Osoegawa K."/>
            <person name="de Jong P."/>
            <person name="Grimwood J."/>
            <person name="Chapman J.A."/>
            <person name="Shapiro H."/>
            <person name="Aerts A."/>
            <person name="Otillar R.P."/>
            <person name="Terry A.Y."/>
            <person name="Boore J.L."/>
            <person name="Grigoriev I.V."/>
            <person name="Lindberg D.R."/>
            <person name="Seaver E.C."/>
            <person name="Weisblat D.A."/>
            <person name="Putnam N.H."/>
            <person name="Rokhsar D.S."/>
        </authorList>
    </citation>
    <scope>NUCLEOTIDE SEQUENCE</scope>
</reference>
<dbReference type="Proteomes" id="UP000015101">
    <property type="component" value="Unassembled WGS sequence"/>
</dbReference>
<dbReference type="GO" id="GO:0005737">
    <property type="term" value="C:cytoplasm"/>
    <property type="evidence" value="ECO:0000318"/>
    <property type="project" value="GO_Central"/>
</dbReference>
<dbReference type="InParanoid" id="T1G0A5"/>
<evidence type="ECO:0000256" key="4">
    <source>
        <dbReference type="ARBA" id="ARBA00022912"/>
    </source>
</evidence>
<evidence type="ECO:0000256" key="3">
    <source>
        <dbReference type="ARBA" id="ARBA00022801"/>
    </source>
</evidence>
<dbReference type="OrthoDB" id="426001at2759"/>
<dbReference type="PANTHER" id="PTHR10159">
    <property type="entry name" value="DUAL SPECIFICITY PROTEIN PHOSPHATASE"/>
    <property type="match status" value="1"/>
</dbReference>
<dbReference type="EMBL" id="AMQM01002251">
    <property type="status" value="NOT_ANNOTATED_CDS"/>
    <property type="molecule type" value="Genomic_DNA"/>
</dbReference>
<feature type="domain" description="Tyrosine-protein phosphatase" evidence="5">
    <location>
        <begin position="1"/>
        <end position="134"/>
    </location>
</feature>
<organism evidence="8 9">
    <name type="scientific">Helobdella robusta</name>
    <name type="common">Californian leech</name>
    <dbReference type="NCBI Taxonomy" id="6412"/>
    <lineage>
        <taxon>Eukaryota</taxon>
        <taxon>Metazoa</taxon>
        <taxon>Spiralia</taxon>
        <taxon>Lophotrochozoa</taxon>
        <taxon>Annelida</taxon>
        <taxon>Clitellata</taxon>
        <taxon>Hirudinea</taxon>
        <taxon>Rhynchobdellida</taxon>
        <taxon>Glossiphoniidae</taxon>
        <taxon>Helobdella</taxon>
    </lineage>
</organism>
<keyword evidence="3" id="KW-0378">Hydrolase</keyword>
<comment type="similarity">
    <text evidence="1">Belongs to the protein-tyrosine phosphatase family. Non-receptor class dual specificity subfamily.</text>
</comment>
<dbReference type="KEGG" id="hro:HELRODRAFT_70673"/>
<dbReference type="AlphaFoldDB" id="T1G0A5"/>
<keyword evidence="4" id="KW-0904">Protein phosphatase</keyword>
<feature type="domain" description="Tyrosine specific protein phosphatases" evidence="6">
    <location>
        <begin position="61"/>
        <end position="118"/>
    </location>
</feature>
<dbReference type="InterPro" id="IPR020422">
    <property type="entry name" value="TYR_PHOSPHATASE_DUAL_dom"/>
</dbReference>
<dbReference type="OMA" id="SAMPINE"/>
<dbReference type="Pfam" id="PF00782">
    <property type="entry name" value="DSPc"/>
    <property type="match status" value="1"/>
</dbReference>
<evidence type="ECO:0000259" key="5">
    <source>
        <dbReference type="PROSITE" id="PS50054"/>
    </source>
</evidence>
<evidence type="ECO:0000256" key="2">
    <source>
        <dbReference type="ARBA" id="ARBA00013064"/>
    </source>
</evidence>
<dbReference type="GO" id="GO:0004721">
    <property type="term" value="F:phosphoprotein phosphatase activity"/>
    <property type="evidence" value="ECO:0000318"/>
    <property type="project" value="GO_Central"/>
</dbReference>
<dbReference type="GeneID" id="20214503"/>
<evidence type="ECO:0000259" key="6">
    <source>
        <dbReference type="PROSITE" id="PS50056"/>
    </source>
</evidence>
<dbReference type="EC" id="3.1.3.48" evidence="2"/>
<dbReference type="EMBL" id="KB097753">
    <property type="protein sequence ID" value="ESN90405.1"/>
    <property type="molecule type" value="Genomic_DNA"/>
</dbReference>